<accession>A0A7G9RF99</accession>
<gene>
    <name evidence="1" type="ORF">H9L09_08015</name>
</gene>
<dbReference type="Gene3D" id="3.30.530.20">
    <property type="match status" value="1"/>
</dbReference>
<dbReference type="Proteomes" id="UP000515947">
    <property type="component" value="Chromosome"/>
</dbReference>
<dbReference type="RefSeq" id="WP_187580114.1">
    <property type="nucleotide sequence ID" value="NZ_CP060713.1"/>
</dbReference>
<organism evidence="1 2">
    <name type="scientific">Nocardioides mesophilus</name>
    <dbReference type="NCBI Taxonomy" id="433659"/>
    <lineage>
        <taxon>Bacteria</taxon>
        <taxon>Bacillati</taxon>
        <taxon>Actinomycetota</taxon>
        <taxon>Actinomycetes</taxon>
        <taxon>Propionibacteriales</taxon>
        <taxon>Nocardioidaceae</taxon>
        <taxon>Nocardioides</taxon>
    </lineage>
</organism>
<protein>
    <recommendedName>
        <fullName evidence="3">SRPBCC family protein</fullName>
    </recommendedName>
</protein>
<dbReference type="EMBL" id="CP060713">
    <property type="protein sequence ID" value="QNN54274.1"/>
    <property type="molecule type" value="Genomic_DNA"/>
</dbReference>
<proteinExistence type="predicted"/>
<dbReference type="AlphaFoldDB" id="A0A7G9RF99"/>
<dbReference type="KEGG" id="nmes:H9L09_08015"/>
<evidence type="ECO:0000313" key="1">
    <source>
        <dbReference type="EMBL" id="QNN54274.1"/>
    </source>
</evidence>
<keyword evidence="2" id="KW-1185">Reference proteome</keyword>
<evidence type="ECO:0008006" key="3">
    <source>
        <dbReference type="Google" id="ProtNLM"/>
    </source>
</evidence>
<sequence>MVVLTDPGRAPGRRTSVPEEAGVLSILRGVTVVSGGPLALALASAVAPVAAVRRWPERASTCRGRQAAWGLTALGLALPWVYGGVVRPWLQHWGATPEERAASYPGDDPGRRPLFRITRAVTIEAPAEDVWRWLVQIGQDKGGFYSYDALENLAGCRLRSADRVHEEWQDLKAGDPLTLFPGFSTTFSAVDPPRSLVIENWGCYVVVPIDADRCRLVARSEVDRGPAALPYILNLELSHAVMERKMLLGIKQRAEQEARRATADLA</sequence>
<reference evidence="1 2" key="1">
    <citation type="submission" date="2020-08" db="EMBL/GenBank/DDBJ databases">
        <title>Genome sequence of Nocardioides mesophilus KACC 16243T.</title>
        <authorList>
            <person name="Hyun D.-W."/>
            <person name="Bae J.-W."/>
        </authorList>
    </citation>
    <scope>NUCLEOTIDE SEQUENCE [LARGE SCALE GENOMIC DNA]</scope>
    <source>
        <strain evidence="1 2">KACC 16243</strain>
    </source>
</reference>
<evidence type="ECO:0000313" key="2">
    <source>
        <dbReference type="Proteomes" id="UP000515947"/>
    </source>
</evidence>
<name>A0A7G9RF99_9ACTN</name>
<dbReference type="InterPro" id="IPR023393">
    <property type="entry name" value="START-like_dom_sf"/>
</dbReference>
<dbReference type="SUPFAM" id="SSF55961">
    <property type="entry name" value="Bet v1-like"/>
    <property type="match status" value="1"/>
</dbReference>